<reference evidence="1" key="1">
    <citation type="submission" date="2017-10" db="EMBL/GenBank/DDBJ databases">
        <title>Genome sequence of cellulolytic Lachnospiraceae bacterium XHS1971 isolated from hotspring sediment.</title>
        <authorList>
            <person name="Vasudevan G."/>
            <person name="Joshi A.J."/>
            <person name="Hivarkar S."/>
            <person name="Lanjekar V.B."/>
            <person name="Dhakephalkar P.K."/>
            <person name="Dagar S."/>
        </authorList>
    </citation>
    <scope>NUCLEOTIDE SEQUENCE</scope>
    <source>
        <strain evidence="1">XHS1971</strain>
    </source>
</reference>
<proteinExistence type="predicted"/>
<keyword evidence="2" id="KW-1185">Reference proteome</keyword>
<organism evidence="1 2">
    <name type="scientific">Sporanaerobium hydrogeniformans</name>
    <dbReference type="NCBI Taxonomy" id="3072179"/>
    <lineage>
        <taxon>Bacteria</taxon>
        <taxon>Bacillati</taxon>
        <taxon>Bacillota</taxon>
        <taxon>Clostridia</taxon>
        <taxon>Lachnospirales</taxon>
        <taxon>Lachnospiraceae</taxon>
        <taxon>Sporanaerobium</taxon>
    </lineage>
</organism>
<gene>
    <name evidence="1" type="ORF">CS063_14915</name>
</gene>
<name>A0AC61D8L8_9FIRM</name>
<protein>
    <submittedName>
        <fullName evidence="1">Uncharacterized protein</fullName>
    </submittedName>
</protein>
<accession>A0AC61D8L8</accession>
<evidence type="ECO:0000313" key="2">
    <source>
        <dbReference type="Proteomes" id="UP000224460"/>
    </source>
</evidence>
<dbReference type="EMBL" id="PEDL01000023">
    <property type="protein sequence ID" value="PHV69599.1"/>
    <property type="molecule type" value="Genomic_DNA"/>
</dbReference>
<evidence type="ECO:0000313" key="1">
    <source>
        <dbReference type="EMBL" id="PHV69599.1"/>
    </source>
</evidence>
<sequence>MKDFEGIMQDILQEYSNALSELKKNQCLTLVRTEIFLCGLSQLGFIGKDIAKSWALLSGYQYNNGKYHIALEQNQYEIVAKMRGFMQFSMGSNAFRRLLNEYIQLPRNMRLFHIEVEDKVYLLRENIPNLFSGRKQLLNQVFDVSIPFKINKQDYVTKKSAYLMEDEKIENIKLPEQVTNRAHLPKASMIREGRKDELVISKQQLVEMACYMDGILPGRNYEERANKIFFDQVSEDGSVLEIEELVIKDLLNIVGRVGAGKSTLVEILTTYMAQKGHKVAIVVDSIYSILQYLDMFEQLGIKAVPIWGYRNRETHIQKGLSHLKEESFLDIEACNYHKWLSEICPLDGLRTASDINKTFRVGKEPCFSLIEDLEEGKMKQCPYYDICPSHKADNELPDAMVYMTTSAAFIKSKVSTAIWKESVRVSEFLYYRSDLVIFDESDRVQIQFDQCFAESLTLFDDTKKSYLNRLAPKIEAWYCNDRLKHAGDKRVQNWYVQFRNTQRCSDLIIAILKENKWLIKKLEGRYYTAYSLTDMLERELEKEDRLDKALLKELREFIIDNLKESTGPIHAIYRTAISEQNDAAIINEQIKLWWTGSKEDELSENLIDCIKYIILSSIFEKSLKSMVNGLEELEVLKVLDVEQAGTFYRAIKDYLPLIPASPMGNLFGFRVTINEKCELKSFIVFKATGMGRWLLTNYHQLYMELDNRKGPHVILLSGTSWAPGSYSYHVNAPVNVLLKGTQADFDAVGESKFMLDPVAVDGEYIKVSGTSGQLRINNIQKIVQGLFKRQGGFRSRVSRIEQELEVLEENRKKVLLLVGSYEEAEEVKKYLDSFLMREGGIRPDEVTLLIKDQAQETQESEAVLARGQVGEFGKTESKVLIAPLLALERGHNILNQNNEAAIGAVYFLIRPMPVPNDMNIILHMLSSYMLGQMDKIDRLDLDDYMDWIKVERDKAMTRMQQLLISSQYLGYKQLSDRERTALCMTQFVVLCQVIGRLVRGGCKARVHFCDAKFAPYSLKNQKDTAQSSLLVGIIEALAPFMESNEQMNINQMIARELYYPFYKNLKECEGLSYEIQRS</sequence>
<dbReference type="Proteomes" id="UP000224460">
    <property type="component" value="Unassembled WGS sequence"/>
</dbReference>
<comment type="caution">
    <text evidence="1">The sequence shown here is derived from an EMBL/GenBank/DDBJ whole genome shotgun (WGS) entry which is preliminary data.</text>
</comment>